<dbReference type="GO" id="GO:0098542">
    <property type="term" value="P:defense response to other organism"/>
    <property type="evidence" value="ECO:0007669"/>
    <property type="project" value="TreeGrafter"/>
</dbReference>
<keyword evidence="1" id="KW-0677">Repeat</keyword>
<sequence>MRLKRLWIAEGLVEVKEGKKPEEVAEDYLNELLNRSLIQVAAKTSDGRVKTCRIHDLLREIVISKSRDQNFAVVAKEQDAPWPEKVRRLSIHNSLNNVQGNRNVSHLRSLFMFEVVDPLSSVTLQDLLRGRLLKVLDLRGAMLEVFPGEIVNLLLLNYLSLRDTKIRSIPSSIGKLQNLETLDLKHTSVTELPIEILNLNKLRHLLVYRYEFRYYSRFHSQFGFKFLAGIGDLRSLQKLCFIEVDHRNPSLIAELGKLTQLRRLGILNLRREDGRILCTSIENLTNLRSLSIVSSTKDEVIDLQHLSSPPPYLQRLYLYGRLEKIPEWIPSLQSLVIVYLKWSRLEYDPLESLQRLPNLLHLELLQVSQGDTLTFKAGGFEKLKILGIDKSDELRCIEVEKGAIPCIEKMSILRCKSLEKVPLGIEHLSMLKALEFFEMEELINTLRPGVDGGDYWRVARIPEVYFTYCRNGEWEVYSLESSGDMVLSERVNGESHGEGIVKK</sequence>
<dbReference type="InterPro" id="IPR032675">
    <property type="entry name" value="LRR_dom_sf"/>
</dbReference>
<evidence type="ECO:0000256" key="2">
    <source>
        <dbReference type="ARBA" id="ARBA00022821"/>
    </source>
</evidence>
<dbReference type="Gene3D" id="1.10.10.10">
    <property type="entry name" value="Winged helix-like DNA-binding domain superfamily/Winged helix DNA-binding domain"/>
    <property type="match status" value="1"/>
</dbReference>
<organism evidence="5 6">
    <name type="scientific">Rubroshorea leprosula</name>
    <dbReference type="NCBI Taxonomy" id="152421"/>
    <lineage>
        <taxon>Eukaryota</taxon>
        <taxon>Viridiplantae</taxon>
        <taxon>Streptophyta</taxon>
        <taxon>Embryophyta</taxon>
        <taxon>Tracheophyta</taxon>
        <taxon>Spermatophyta</taxon>
        <taxon>Magnoliopsida</taxon>
        <taxon>eudicotyledons</taxon>
        <taxon>Gunneridae</taxon>
        <taxon>Pentapetalae</taxon>
        <taxon>rosids</taxon>
        <taxon>malvids</taxon>
        <taxon>Malvales</taxon>
        <taxon>Dipterocarpaceae</taxon>
        <taxon>Rubroshorea</taxon>
    </lineage>
</organism>
<dbReference type="Gene3D" id="3.80.10.10">
    <property type="entry name" value="Ribonuclease Inhibitor"/>
    <property type="match status" value="2"/>
</dbReference>
<dbReference type="EMBL" id="BPVZ01000032">
    <property type="protein sequence ID" value="GKV10629.1"/>
    <property type="molecule type" value="Genomic_DNA"/>
</dbReference>
<dbReference type="Proteomes" id="UP001054252">
    <property type="component" value="Unassembled WGS sequence"/>
</dbReference>
<keyword evidence="6" id="KW-1185">Reference proteome</keyword>
<gene>
    <name evidence="5" type="ORF">SLEP1_g21969</name>
</gene>
<dbReference type="InterPro" id="IPR055414">
    <property type="entry name" value="LRR_R13L4/SHOC2-like"/>
</dbReference>
<keyword evidence="2" id="KW-0611">Plant defense</keyword>
<accession>A0AAV5J7Q1</accession>
<feature type="domain" description="Disease resistance protein winged helix" evidence="3">
    <location>
        <begin position="2"/>
        <end position="62"/>
    </location>
</feature>
<proteinExistence type="predicted"/>
<dbReference type="SUPFAM" id="SSF52058">
    <property type="entry name" value="L domain-like"/>
    <property type="match status" value="1"/>
</dbReference>
<dbReference type="PANTHER" id="PTHR23155:SF1205">
    <property type="entry name" value="DISEASE RESISTANCE PROTEIN RPM1"/>
    <property type="match status" value="1"/>
</dbReference>
<name>A0AAV5J7Q1_9ROSI</name>
<evidence type="ECO:0000259" key="3">
    <source>
        <dbReference type="Pfam" id="PF23559"/>
    </source>
</evidence>
<dbReference type="InterPro" id="IPR044974">
    <property type="entry name" value="Disease_R_plants"/>
</dbReference>
<evidence type="ECO:0000313" key="6">
    <source>
        <dbReference type="Proteomes" id="UP001054252"/>
    </source>
</evidence>
<dbReference type="AlphaFoldDB" id="A0AAV5J7Q1"/>
<dbReference type="InterPro" id="IPR058922">
    <property type="entry name" value="WHD_DRP"/>
</dbReference>
<feature type="domain" description="Disease resistance R13L4/SHOC-2-like LRR" evidence="4">
    <location>
        <begin position="106"/>
        <end position="436"/>
    </location>
</feature>
<evidence type="ECO:0000256" key="1">
    <source>
        <dbReference type="ARBA" id="ARBA00022737"/>
    </source>
</evidence>
<reference evidence="5 6" key="1">
    <citation type="journal article" date="2021" name="Commun. Biol.">
        <title>The genome of Shorea leprosula (Dipterocarpaceae) highlights the ecological relevance of drought in aseasonal tropical rainforests.</title>
        <authorList>
            <person name="Ng K.K.S."/>
            <person name="Kobayashi M.J."/>
            <person name="Fawcett J.A."/>
            <person name="Hatakeyama M."/>
            <person name="Paape T."/>
            <person name="Ng C.H."/>
            <person name="Ang C.C."/>
            <person name="Tnah L.H."/>
            <person name="Lee C.T."/>
            <person name="Nishiyama T."/>
            <person name="Sese J."/>
            <person name="O'Brien M.J."/>
            <person name="Copetti D."/>
            <person name="Mohd Noor M.I."/>
            <person name="Ong R.C."/>
            <person name="Putra M."/>
            <person name="Sireger I.Z."/>
            <person name="Indrioko S."/>
            <person name="Kosugi Y."/>
            <person name="Izuno A."/>
            <person name="Isagi Y."/>
            <person name="Lee S.L."/>
            <person name="Shimizu K.K."/>
        </authorList>
    </citation>
    <scope>NUCLEOTIDE SEQUENCE [LARGE SCALE GENOMIC DNA]</scope>
    <source>
        <strain evidence="5">214</strain>
    </source>
</reference>
<protein>
    <submittedName>
        <fullName evidence="5">Uncharacterized protein</fullName>
    </submittedName>
</protein>
<evidence type="ECO:0000313" key="5">
    <source>
        <dbReference type="EMBL" id="GKV10629.1"/>
    </source>
</evidence>
<dbReference type="InterPro" id="IPR036388">
    <property type="entry name" value="WH-like_DNA-bd_sf"/>
</dbReference>
<comment type="caution">
    <text evidence="5">The sequence shown here is derived from an EMBL/GenBank/DDBJ whole genome shotgun (WGS) entry which is preliminary data.</text>
</comment>
<evidence type="ECO:0000259" key="4">
    <source>
        <dbReference type="Pfam" id="PF23598"/>
    </source>
</evidence>
<dbReference type="PANTHER" id="PTHR23155">
    <property type="entry name" value="DISEASE RESISTANCE PROTEIN RP"/>
    <property type="match status" value="1"/>
</dbReference>
<dbReference type="Pfam" id="PF23559">
    <property type="entry name" value="WHD_DRP"/>
    <property type="match status" value="1"/>
</dbReference>
<dbReference type="Pfam" id="PF23598">
    <property type="entry name" value="LRR_14"/>
    <property type="match status" value="1"/>
</dbReference>